<protein>
    <submittedName>
        <fullName evidence="2">Methyltransferase domain-containing protein</fullName>
    </submittedName>
</protein>
<evidence type="ECO:0000313" key="3">
    <source>
        <dbReference type="Proteomes" id="UP000536835"/>
    </source>
</evidence>
<dbReference type="InterPro" id="IPR013216">
    <property type="entry name" value="Methyltransf_11"/>
</dbReference>
<evidence type="ECO:0000259" key="1">
    <source>
        <dbReference type="Pfam" id="PF08241"/>
    </source>
</evidence>
<accession>A0A7Y3RMJ3</accession>
<reference evidence="2 3" key="1">
    <citation type="submission" date="2020-05" db="EMBL/GenBank/DDBJ databases">
        <title>Parvularcula mediterraneae sp. nov., isolated from polypropylene straw from shallow seawater of the seashore of Laganas in Zakynthos island, Greece.</title>
        <authorList>
            <person name="Szabo I."/>
            <person name="Al-Omari J."/>
            <person name="Rado J."/>
            <person name="Szerdahelyi G.S."/>
        </authorList>
    </citation>
    <scope>NUCLEOTIDE SEQUENCE [LARGE SCALE GENOMIC DNA]</scope>
    <source>
        <strain evidence="2 3">ZS-1/3</strain>
    </source>
</reference>
<organism evidence="2 3">
    <name type="scientific">Parvularcula mediterranea</name>
    <dbReference type="NCBI Taxonomy" id="2732508"/>
    <lineage>
        <taxon>Bacteria</taxon>
        <taxon>Pseudomonadati</taxon>
        <taxon>Pseudomonadota</taxon>
        <taxon>Alphaproteobacteria</taxon>
        <taxon>Parvularculales</taxon>
        <taxon>Parvularculaceae</taxon>
        <taxon>Parvularcula</taxon>
    </lineage>
</organism>
<dbReference type="Proteomes" id="UP000536835">
    <property type="component" value="Unassembled WGS sequence"/>
</dbReference>
<dbReference type="Gene3D" id="3.40.50.150">
    <property type="entry name" value="Vaccinia Virus protein VP39"/>
    <property type="match status" value="1"/>
</dbReference>
<dbReference type="GO" id="GO:0032259">
    <property type="term" value="P:methylation"/>
    <property type="evidence" value="ECO:0007669"/>
    <property type="project" value="UniProtKB-KW"/>
</dbReference>
<name>A0A7Y3RMJ3_9PROT</name>
<keyword evidence="2" id="KW-0489">Methyltransferase</keyword>
<dbReference type="GO" id="GO:0008757">
    <property type="term" value="F:S-adenosylmethionine-dependent methyltransferase activity"/>
    <property type="evidence" value="ECO:0007669"/>
    <property type="project" value="InterPro"/>
</dbReference>
<comment type="caution">
    <text evidence="2">The sequence shown here is derived from an EMBL/GenBank/DDBJ whole genome shotgun (WGS) entry which is preliminary data.</text>
</comment>
<dbReference type="Pfam" id="PF08241">
    <property type="entry name" value="Methyltransf_11"/>
    <property type="match status" value="1"/>
</dbReference>
<dbReference type="RefSeq" id="WP_173197902.1">
    <property type="nucleotide sequence ID" value="NZ_JABFCX010000002.1"/>
</dbReference>
<sequence>MRTESTELRDFYEGRLGKVAEDRVRQRLVDAWGELEGLTVAGFGFSDLFLEAFPKAARRASLVPASAGALAGGRDVLVDEDNWPLAEASVDRLVIVHGLEEAGDPRRIMREAWRVLTDDGRLVIIAANRHGFWTLIENSPFAAGRAYSRRQLMKLLGRSMFAPTAHASALYVPPIRQLMRFAPLWERMAERLEPLRVPLPNVAGVVMVEARRSLAAPVSGSKAEVLGPIFARPGRRVAGLAAERERAED</sequence>
<feature type="domain" description="Methyltransferase type 11" evidence="1">
    <location>
        <begin position="76"/>
        <end position="124"/>
    </location>
</feature>
<dbReference type="EMBL" id="JABFCX010000002">
    <property type="protein sequence ID" value="NNU16017.1"/>
    <property type="molecule type" value="Genomic_DNA"/>
</dbReference>
<dbReference type="AlphaFoldDB" id="A0A7Y3RMJ3"/>
<evidence type="ECO:0000313" key="2">
    <source>
        <dbReference type="EMBL" id="NNU16017.1"/>
    </source>
</evidence>
<dbReference type="InterPro" id="IPR029063">
    <property type="entry name" value="SAM-dependent_MTases_sf"/>
</dbReference>
<keyword evidence="2" id="KW-0808">Transferase</keyword>
<dbReference type="SUPFAM" id="SSF53335">
    <property type="entry name" value="S-adenosyl-L-methionine-dependent methyltransferases"/>
    <property type="match status" value="1"/>
</dbReference>
<proteinExistence type="predicted"/>
<keyword evidence="3" id="KW-1185">Reference proteome</keyword>
<gene>
    <name evidence="2" type="ORF">HK107_06745</name>
</gene>